<dbReference type="Pfam" id="PF08378">
    <property type="entry name" value="NERD"/>
    <property type="match status" value="1"/>
</dbReference>
<dbReference type="PATRIC" id="fig|1666911.3.peg.1207"/>
<feature type="domain" description="NERD" evidence="5">
    <location>
        <begin position="13"/>
        <end position="110"/>
    </location>
</feature>
<dbReference type="GO" id="GO:0005524">
    <property type="term" value="F:ATP binding"/>
    <property type="evidence" value="ECO:0007669"/>
    <property type="project" value="UniProtKB-KW"/>
</dbReference>
<keyword evidence="4" id="KW-0067">ATP-binding</keyword>
<keyword evidence="2" id="KW-0378">Hydrolase</keyword>
<dbReference type="PANTHER" id="PTHR11070:SF2">
    <property type="entry name" value="ATP-DEPENDENT DNA HELICASE SRS2"/>
    <property type="match status" value="1"/>
</dbReference>
<evidence type="ECO:0000313" key="7">
    <source>
        <dbReference type="EMBL" id="KPQ31333.1"/>
    </source>
</evidence>
<dbReference type="EMBL" id="LJZR01000110">
    <property type="protein sequence ID" value="KPQ31333.1"/>
    <property type="molecule type" value="Genomic_DNA"/>
</dbReference>
<dbReference type="GO" id="GO:0016787">
    <property type="term" value="F:hydrolase activity"/>
    <property type="evidence" value="ECO:0007669"/>
    <property type="project" value="UniProtKB-KW"/>
</dbReference>
<dbReference type="Pfam" id="PF13361">
    <property type="entry name" value="UvrD_C"/>
    <property type="match status" value="1"/>
</dbReference>
<protein>
    <submittedName>
        <fullName evidence="7">Uncharacterized conserved protein (DUF2075)/Nuclease-related domain/UvrD-like helicase C-terminal do</fullName>
    </submittedName>
</protein>
<evidence type="ECO:0000256" key="2">
    <source>
        <dbReference type="ARBA" id="ARBA00022801"/>
    </source>
</evidence>
<dbReference type="SUPFAM" id="SSF52540">
    <property type="entry name" value="P-loop containing nucleoside triphosphate hydrolases"/>
    <property type="match status" value="1"/>
</dbReference>
<name>A0A0P8BRS8_9CYAN</name>
<keyword evidence="3 7" id="KW-0347">Helicase</keyword>
<evidence type="ECO:0000256" key="3">
    <source>
        <dbReference type="ARBA" id="ARBA00022806"/>
    </source>
</evidence>
<reference evidence="7 8" key="1">
    <citation type="submission" date="2015-09" db="EMBL/GenBank/DDBJ databases">
        <title>Identification and resolution of microdiversity through metagenomic sequencing of parallel consortia.</title>
        <authorList>
            <person name="Nelson W.C."/>
            <person name="Romine M.F."/>
            <person name="Lindemann S.R."/>
        </authorList>
    </citation>
    <scope>NUCLEOTIDE SEQUENCE [LARGE SCALE GENOMIC DNA]</scope>
    <source>
        <strain evidence="7">Ana</strain>
    </source>
</reference>
<comment type="caution">
    <text evidence="7">The sequence shown here is derived from an EMBL/GenBank/DDBJ whole genome shotgun (WGS) entry which is preliminary data.</text>
</comment>
<organism evidence="7 8">
    <name type="scientific">Phormidesmis priestleyi Ana</name>
    <dbReference type="NCBI Taxonomy" id="1666911"/>
    <lineage>
        <taxon>Bacteria</taxon>
        <taxon>Bacillati</taxon>
        <taxon>Cyanobacteriota</taxon>
        <taxon>Cyanophyceae</taxon>
        <taxon>Leptolyngbyales</taxon>
        <taxon>Leptolyngbyaceae</taxon>
        <taxon>Phormidesmis</taxon>
    </lineage>
</organism>
<evidence type="ECO:0000256" key="4">
    <source>
        <dbReference type="ARBA" id="ARBA00022840"/>
    </source>
</evidence>
<dbReference type="GO" id="GO:0003677">
    <property type="term" value="F:DNA binding"/>
    <property type="evidence" value="ECO:0007669"/>
    <property type="project" value="InterPro"/>
</dbReference>
<keyword evidence="1" id="KW-0547">Nucleotide-binding</keyword>
<evidence type="ECO:0000313" key="8">
    <source>
        <dbReference type="Proteomes" id="UP000050465"/>
    </source>
</evidence>
<dbReference type="PANTHER" id="PTHR11070">
    <property type="entry name" value="UVRD / RECB / PCRA DNA HELICASE FAMILY MEMBER"/>
    <property type="match status" value="1"/>
</dbReference>
<accession>A0A0P8BRS8</accession>
<dbReference type="GO" id="GO:0043138">
    <property type="term" value="F:3'-5' DNA helicase activity"/>
    <property type="evidence" value="ECO:0007669"/>
    <property type="project" value="TreeGrafter"/>
</dbReference>
<dbReference type="STRING" id="1666911.HLUCCA11_23965"/>
<sequence>MAQMIPETIPSKASKGEELLFKVLQERLPENYLVWYEPTIKRLLPDFIILGPAFGLLILEVKGWYAGNIELASHDFFQLRREREGKTKIESHANPLKQGHGYFSTVADKMAGFPLLCRPDSNYQGTLAFPIGVGAIMSNITAAQAREHALYTVLEKPAVAYRDELLDWADFSSGELIARLKGMFKTDFAFPPLTTDQISTIKGLLHPVTIVREVPAIASSLPPEVDEPLPTHATRLLSLDLEQERLARTMKAGHRVLSGVAGSGKTMILIARAKALANSLEPQHILILCFNITLASHLRSLLHSDSRNPQYQECIEVLHFHGWAKSFWKRLPSPKSFKTEEAYNQHLGEKVLAHLQKLKEEKRWDAVLVDEAHTFDKSWFPCCVAALKDTEEGDLMIVSDRNQGLYKRREFSWKSVGVNAIGRSKKLAQNYRNTQEILSADWDVLKPSKAKADSAFLAVKPSAALRHGPMPVFRSAPSKWESIDQTLAQVQALCEAGYSLSDIAIVYKYISHQEAAAFHLLIEEMKTKGMKPYWITENAEAKRTYDSQRPGVRIVTALSSLGLEFKAVLLLWVEQFWGCHDRDVAKAESERRQLYVAMTRAQDELHLFAGGQTRIVKELRESGNFLLL</sequence>
<dbReference type="AlphaFoldDB" id="A0A0P8BRS8"/>
<dbReference type="GO" id="GO:0005829">
    <property type="term" value="C:cytosol"/>
    <property type="evidence" value="ECO:0007669"/>
    <property type="project" value="TreeGrafter"/>
</dbReference>
<dbReference type="GO" id="GO:0000725">
    <property type="term" value="P:recombinational repair"/>
    <property type="evidence" value="ECO:0007669"/>
    <property type="project" value="TreeGrafter"/>
</dbReference>
<gene>
    <name evidence="7" type="ORF">HLUCCA11_23965</name>
</gene>
<feature type="domain" description="UvrD-like helicase C-terminal" evidence="6">
    <location>
        <begin position="543"/>
        <end position="607"/>
    </location>
</feature>
<dbReference type="InterPro" id="IPR027417">
    <property type="entry name" value="P-loop_NTPase"/>
</dbReference>
<dbReference type="InterPro" id="IPR000212">
    <property type="entry name" value="DNA_helicase_UvrD/REP"/>
</dbReference>
<dbReference type="Gene3D" id="3.40.50.300">
    <property type="entry name" value="P-loop containing nucleotide triphosphate hydrolases"/>
    <property type="match status" value="2"/>
</dbReference>
<dbReference type="InterPro" id="IPR011528">
    <property type="entry name" value="NERD"/>
</dbReference>
<dbReference type="Pfam" id="PF13245">
    <property type="entry name" value="AAA_19"/>
    <property type="match status" value="1"/>
</dbReference>
<evidence type="ECO:0000256" key="1">
    <source>
        <dbReference type="ARBA" id="ARBA00022741"/>
    </source>
</evidence>
<evidence type="ECO:0000259" key="6">
    <source>
        <dbReference type="Pfam" id="PF13361"/>
    </source>
</evidence>
<evidence type="ECO:0000259" key="5">
    <source>
        <dbReference type="Pfam" id="PF08378"/>
    </source>
</evidence>
<dbReference type="InterPro" id="IPR014017">
    <property type="entry name" value="DNA_helicase_UvrD-like_C"/>
</dbReference>
<dbReference type="Proteomes" id="UP000050465">
    <property type="component" value="Unassembled WGS sequence"/>
</dbReference>
<proteinExistence type="predicted"/>